<accession>A0A381P1V9</accession>
<gene>
    <name evidence="1" type="ORF">METZ01_LOCUS13736</name>
</gene>
<dbReference type="EMBL" id="UINC01000771">
    <property type="protein sequence ID" value="SUZ60882.1"/>
    <property type="molecule type" value="Genomic_DNA"/>
</dbReference>
<proteinExistence type="predicted"/>
<dbReference type="AlphaFoldDB" id="A0A381P1V9"/>
<protein>
    <submittedName>
        <fullName evidence="1">Uncharacterized protein</fullName>
    </submittedName>
</protein>
<evidence type="ECO:0000313" key="1">
    <source>
        <dbReference type="EMBL" id="SUZ60882.1"/>
    </source>
</evidence>
<organism evidence="1">
    <name type="scientific">marine metagenome</name>
    <dbReference type="NCBI Taxonomy" id="408172"/>
    <lineage>
        <taxon>unclassified sequences</taxon>
        <taxon>metagenomes</taxon>
        <taxon>ecological metagenomes</taxon>
    </lineage>
</organism>
<reference evidence="1" key="1">
    <citation type="submission" date="2018-05" db="EMBL/GenBank/DDBJ databases">
        <authorList>
            <person name="Lanie J.A."/>
            <person name="Ng W.-L."/>
            <person name="Kazmierczak K.M."/>
            <person name="Andrzejewski T.M."/>
            <person name="Davidsen T.M."/>
            <person name="Wayne K.J."/>
            <person name="Tettelin H."/>
            <person name="Glass J.I."/>
            <person name="Rusch D."/>
            <person name="Podicherti R."/>
            <person name="Tsui H.-C.T."/>
            <person name="Winkler M.E."/>
        </authorList>
    </citation>
    <scope>NUCLEOTIDE SEQUENCE</scope>
</reference>
<name>A0A381P1V9_9ZZZZ</name>
<sequence>MIDWTDPGRKMTSTLLTTECRLKLDK</sequence>